<keyword evidence="4" id="KW-1185">Reference proteome</keyword>
<dbReference type="PANTHER" id="PTHR47561:SF1">
    <property type="entry name" value="POLYSACCHARIDE DEACETYLASE FAMILY PROTEIN (AFU_ORTHOLOGUE AFUA_6G05030)"/>
    <property type="match status" value="1"/>
</dbReference>
<dbReference type="Proteomes" id="UP001499884">
    <property type="component" value="Unassembled WGS sequence"/>
</dbReference>
<comment type="caution">
    <text evidence="3">The sequence shown here is derived from an EMBL/GenBank/DDBJ whole genome shotgun (WGS) entry which is preliminary data.</text>
</comment>
<dbReference type="CDD" id="cd10938">
    <property type="entry name" value="CE4_HpPgdA_like"/>
    <property type="match status" value="1"/>
</dbReference>
<evidence type="ECO:0000259" key="2">
    <source>
        <dbReference type="PROSITE" id="PS51677"/>
    </source>
</evidence>
<dbReference type="Gene3D" id="3.20.20.370">
    <property type="entry name" value="Glycoside hydrolase/deacetylase"/>
    <property type="match status" value="1"/>
</dbReference>
<gene>
    <name evidence="3" type="ORF">GCM10023082_09930</name>
</gene>
<proteinExistence type="predicted"/>
<feature type="region of interest" description="Disordered" evidence="1">
    <location>
        <begin position="308"/>
        <end position="327"/>
    </location>
</feature>
<protein>
    <submittedName>
        <fullName evidence="3">Polysaccharide deacetylase</fullName>
    </submittedName>
</protein>
<evidence type="ECO:0000256" key="1">
    <source>
        <dbReference type="SAM" id="MobiDB-lite"/>
    </source>
</evidence>
<evidence type="ECO:0000313" key="3">
    <source>
        <dbReference type="EMBL" id="GAA3714151.1"/>
    </source>
</evidence>
<name>A0ABP7E4C3_9ACTN</name>
<accession>A0ABP7E4C3</accession>
<dbReference type="InterPro" id="IPR011330">
    <property type="entry name" value="Glyco_hydro/deAcase_b/a-brl"/>
</dbReference>
<feature type="region of interest" description="Disordered" evidence="1">
    <location>
        <begin position="1"/>
        <end position="24"/>
    </location>
</feature>
<organism evidence="3 4">
    <name type="scientific">Streptomyces tremellae</name>
    <dbReference type="NCBI Taxonomy" id="1124239"/>
    <lineage>
        <taxon>Bacteria</taxon>
        <taxon>Bacillati</taxon>
        <taxon>Actinomycetota</taxon>
        <taxon>Actinomycetes</taxon>
        <taxon>Kitasatosporales</taxon>
        <taxon>Streptomycetaceae</taxon>
        <taxon>Streptomyces</taxon>
    </lineage>
</organism>
<reference evidence="4" key="1">
    <citation type="journal article" date="2019" name="Int. J. Syst. Evol. Microbiol.">
        <title>The Global Catalogue of Microorganisms (GCM) 10K type strain sequencing project: providing services to taxonomists for standard genome sequencing and annotation.</title>
        <authorList>
            <consortium name="The Broad Institute Genomics Platform"/>
            <consortium name="The Broad Institute Genome Sequencing Center for Infectious Disease"/>
            <person name="Wu L."/>
            <person name="Ma J."/>
        </authorList>
    </citation>
    <scope>NUCLEOTIDE SEQUENCE [LARGE SCALE GENOMIC DNA]</scope>
    <source>
        <strain evidence="4">JCM 30846</strain>
    </source>
</reference>
<dbReference type="EMBL" id="BAABEP010000003">
    <property type="protein sequence ID" value="GAA3714151.1"/>
    <property type="molecule type" value="Genomic_DNA"/>
</dbReference>
<evidence type="ECO:0000313" key="4">
    <source>
        <dbReference type="Proteomes" id="UP001499884"/>
    </source>
</evidence>
<dbReference type="PANTHER" id="PTHR47561">
    <property type="entry name" value="POLYSACCHARIDE DEACETYLASE FAMILY PROTEIN (AFU_ORTHOLOGUE AFUA_6G05030)"/>
    <property type="match status" value="1"/>
</dbReference>
<sequence>MADEPSRTPGEGPATAGEPWQWDEPTWRGHVERVRAGRSLVPASWPGGARVAVALSFDSDHETPSLRDGEVRPGKLAQGEYGSRVAVPKILRLLDRHQAPTTFFMPAVSALLHPGEARSYTDRGHEVAVHGWIHERNMQLPPAAERELQLRSADTLERVAGQRPVGIRTPSWDFSDHTLAITREMGLLYDSSLMADDDPYELLADGEPTGIVEIPVEWIRDDAPYFNMDRYTGLRPYTPPRSVLGIWRDEFDQAYREGGVFQLTMHPHFIGHRSRLPVLAELLDHIAAHPGVWFTTHADLARHVAGQAGLPAGTTPSAPRTAAHEGP</sequence>
<dbReference type="PROSITE" id="PS51677">
    <property type="entry name" value="NODB"/>
    <property type="match status" value="1"/>
</dbReference>
<dbReference type="InterPro" id="IPR002509">
    <property type="entry name" value="NODB_dom"/>
</dbReference>
<feature type="domain" description="NodB homology" evidence="2">
    <location>
        <begin position="73"/>
        <end position="295"/>
    </location>
</feature>
<dbReference type="SUPFAM" id="SSF88713">
    <property type="entry name" value="Glycoside hydrolase/deacetylase"/>
    <property type="match status" value="1"/>
</dbReference>
<dbReference type="InterPro" id="IPR037950">
    <property type="entry name" value="PgdA-like"/>
</dbReference>
<dbReference type="Pfam" id="PF01522">
    <property type="entry name" value="Polysacc_deac_1"/>
    <property type="match status" value="1"/>
</dbReference>
<dbReference type="RefSeq" id="WP_345641613.1">
    <property type="nucleotide sequence ID" value="NZ_BAABEP010000003.1"/>
</dbReference>